<sequence>MVTDKVHLRHCILYEFQQGRNATEACRNLLKVFGKGTVSDRTCRRWYEKFETSDFDLSDKSRSGRPSLIDDDVVKAMLEQDPFLTTSEIAERLNSVQQTISDHIRKIGLVWKYSRWVPSKKRPAMFNRKDMIR</sequence>
<reference evidence="4" key="2">
    <citation type="submission" date="2025-04" db="UniProtKB">
        <authorList>
            <consortium name="RefSeq"/>
        </authorList>
    </citation>
    <scope>IDENTIFICATION</scope>
    <source>
        <strain evidence="4">DH4</strain>
        <tissue evidence="4">Whole body</tissue>
    </source>
</reference>
<dbReference type="GO" id="GO:0003697">
    <property type="term" value="F:single-stranded DNA binding"/>
    <property type="evidence" value="ECO:0007669"/>
    <property type="project" value="TreeGrafter"/>
</dbReference>
<dbReference type="KEGG" id="ame:113219083"/>
<reference evidence="2" key="1">
    <citation type="submission" date="2021-01" db="UniProtKB">
        <authorList>
            <consortium name="EnsemblMetazoa"/>
        </authorList>
    </citation>
    <scope>IDENTIFICATION</scope>
    <source>
        <strain evidence="2">DH4</strain>
    </source>
</reference>
<evidence type="ECO:0000313" key="4">
    <source>
        <dbReference type="RefSeq" id="XP_026299470.1"/>
    </source>
</evidence>
<dbReference type="GO" id="GO:0031297">
    <property type="term" value="P:replication fork processing"/>
    <property type="evidence" value="ECO:0007669"/>
    <property type="project" value="TreeGrafter"/>
</dbReference>
<keyword evidence="3" id="KW-1185">Reference proteome</keyword>
<dbReference type="GO" id="GO:0000729">
    <property type="term" value="P:DNA double-strand break processing"/>
    <property type="evidence" value="ECO:0007669"/>
    <property type="project" value="TreeGrafter"/>
</dbReference>
<evidence type="ECO:0000259" key="1">
    <source>
        <dbReference type="Pfam" id="PF17906"/>
    </source>
</evidence>
<dbReference type="GeneID" id="113219083"/>
<organism evidence="2">
    <name type="scientific">Apis mellifera</name>
    <name type="common">Honeybee</name>
    <dbReference type="NCBI Taxonomy" id="7460"/>
    <lineage>
        <taxon>Eukaryota</taxon>
        <taxon>Metazoa</taxon>
        <taxon>Ecdysozoa</taxon>
        <taxon>Arthropoda</taxon>
        <taxon>Hexapoda</taxon>
        <taxon>Insecta</taxon>
        <taxon>Pterygota</taxon>
        <taxon>Neoptera</taxon>
        <taxon>Endopterygota</taxon>
        <taxon>Hymenoptera</taxon>
        <taxon>Apocrita</taxon>
        <taxon>Aculeata</taxon>
        <taxon>Apoidea</taxon>
        <taxon>Anthophila</taxon>
        <taxon>Apidae</taxon>
        <taxon>Apis</taxon>
    </lineage>
</organism>
<dbReference type="GO" id="GO:0035861">
    <property type="term" value="C:site of double-strand break"/>
    <property type="evidence" value="ECO:0007669"/>
    <property type="project" value="TreeGrafter"/>
</dbReference>
<dbReference type="Pfam" id="PF17906">
    <property type="entry name" value="HTH_48"/>
    <property type="match status" value="1"/>
</dbReference>
<dbReference type="GO" id="GO:0005634">
    <property type="term" value="C:nucleus"/>
    <property type="evidence" value="ECO:0007669"/>
    <property type="project" value="TreeGrafter"/>
</dbReference>
<dbReference type="Proteomes" id="UP000005203">
    <property type="component" value="Linkage group LG11"/>
</dbReference>
<accession>A0A8B8H642</accession>
<feature type="domain" description="Mos1 transposase HTH" evidence="1">
    <location>
        <begin position="5"/>
        <end position="52"/>
    </location>
</feature>
<dbReference type="GO" id="GO:0003690">
    <property type="term" value="F:double-stranded DNA binding"/>
    <property type="evidence" value="ECO:0007669"/>
    <property type="project" value="TreeGrafter"/>
</dbReference>
<dbReference type="GO" id="GO:0000793">
    <property type="term" value="C:condensed chromosome"/>
    <property type="evidence" value="ECO:0007669"/>
    <property type="project" value="TreeGrafter"/>
</dbReference>
<gene>
    <name evidence="4" type="primary">LOC113219083</name>
</gene>
<evidence type="ECO:0000313" key="3">
    <source>
        <dbReference type="Proteomes" id="UP000005203"/>
    </source>
</evidence>
<dbReference type="Gene3D" id="1.10.10.1450">
    <property type="match status" value="1"/>
</dbReference>
<dbReference type="GO" id="GO:0044547">
    <property type="term" value="F:DNA topoisomerase binding"/>
    <property type="evidence" value="ECO:0007669"/>
    <property type="project" value="TreeGrafter"/>
</dbReference>
<dbReference type="EnsemblMetazoa" id="XM_026443685">
    <property type="protein sequence ID" value="XP_026299470"/>
    <property type="gene ID" value="LOC113219083"/>
</dbReference>
<dbReference type="PANTHER" id="PTHR46060:SF2">
    <property type="entry name" value="HISTONE-LYSINE N-METHYLTRANSFERASE SETMAR"/>
    <property type="match status" value="1"/>
</dbReference>
<dbReference type="RefSeq" id="XP_026299470.1">
    <property type="nucleotide sequence ID" value="XM_026443685.1"/>
</dbReference>
<dbReference type="InterPro" id="IPR052709">
    <property type="entry name" value="Transposase-MT_Hybrid"/>
</dbReference>
<dbReference type="GO" id="GO:0006303">
    <property type="term" value="P:double-strand break repair via nonhomologous end joining"/>
    <property type="evidence" value="ECO:0007669"/>
    <property type="project" value="TreeGrafter"/>
</dbReference>
<dbReference type="GO" id="GO:0000014">
    <property type="term" value="F:single-stranded DNA endodeoxyribonuclease activity"/>
    <property type="evidence" value="ECO:0007669"/>
    <property type="project" value="TreeGrafter"/>
</dbReference>
<dbReference type="GO" id="GO:0044774">
    <property type="term" value="P:mitotic DNA integrity checkpoint signaling"/>
    <property type="evidence" value="ECO:0007669"/>
    <property type="project" value="TreeGrafter"/>
</dbReference>
<accession>A0A7M7MQP0</accession>
<proteinExistence type="predicted"/>
<protein>
    <submittedName>
        <fullName evidence="4">Histone-lysine N-methyltransferase SETMAR-like</fullName>
    </submittedName>
</protein>
<dbReference type="InterPro" id="IPR041426">
    <property type="entry name" value="Mos1_HTH"/>
</dbReference>
<dbReference type="GO" id="GO:0042800">
    <property type="term" value="F:histone H3K4 methyltransferase activity"/>
    <property type="evidence" value="ECO:0007669"/>
    <property type="project" value="TreeGrafter"/>
</dbReference>
<dbReference type="InterPro" id="IPR036388">
    <property type="entry name" value="WH-like_DNA-bd_sf"/>
</dbReference>
<dbReference type="AlphaFoldDB" id="A0A7M7MQP0"/>
<dbReference type="PANTHER" id="PTHR46060">
    <property type="entry name" value="MARINER MOS1 TRANSPOSASE-LIKE PROTEIN"/>
    <property type="match status" value="1"/>
</dbReference>
<name>A0A7M7MQP0_APIME</name>
<dbReference type="Gene3D" id="1.10.10.10">
    <property type="entry name" value="Winged helix-like DNA-binding domain superfamily/Winged helix DNA-binding domain"/>
    <property type="match status" value="1"/>
</dbReference>
<dbReference type="OrthoDB" id="7600185at2759"/>
<dbReference type="GO" id="GO:0046975">
    <property type="term" value="F:histone H3K36 methyltransferase activity"/>
    <property type="evidence" value="ECO:0007669"/>
    <property type="project" value="TreeGrafter"/>
</dbReference>
<dbReference type="GO" id="GO:0015074">
    <property type="term" value="P:DNA integration"/>
    <property type="evidence" value="ECO:0007669"/>
    <property type="project" value="TreeGrafter"/>
</dbReference>
<evidence type="ECO:0000313" key="2">
    <source>
        <dbReference type="EnsemblMetazoa" id="XP_026299470"/>
    </source>
</evidence>